<feature type="domain" description="Aminotransferase-like plant mobile" evidence="1">
    <location>
        <begin position="271"/>
        <end position="492"/>
    </location>
</feature>
<gene>
    <name evidence="2" type="ORF">KY290_000824</name>
</gene>
<accession>A0ABQ7WKE3</accession>
<dbReference type="InterPro" id="IPR019557">
    <property type="entry name" value="AminoTfrase-like_pln_mobile"/>
</dbReference>
<evidence type="ECO:0000259" key="1">
    <source>
        <dbReference type="Pfam" id="PF10536"/>
    </source>
</evidence>
<sequence>MENKQHSSAKFLTSKVHPPVIGAFPLVRKMLDISHHLPEWLSTERKDVTDNFSGNVTNEKVLLLKSSTHQNVVVAIPSRRDENLSSWRVSSSGFGEETLDNIKTYDAIFASIFTYDHKENVLRAFFDNWSPSTNTVSTFIRELSIYLWDLRTIGGITVHGFFYDEVILSAKKLTHVDDQGKYFFPRSCSFLFLAFYRLSKGAIDEVSFQEWTKFWFRGPRKYVEPSPTTSKNLMKPRMNHDPSRNIDMSSLPRTEEENAPFAELGVVESFRDETYLATFFACWFCKFVLPNKKADCIRASVLKVSRLMSHGEIFSLAVPVLASIYRGLRDIYTSSNLGSCDILLPIHYVYGWIGWYFETYYRVTRPQRGVRMWKISGKKMEKHFDLVDARKLFQQVNVHNLHNLAMLQGKELHIDVSGKLSISQSDFLIGLCSSFVNFRLDDELIVEPYIPHRFSRQFGYFQDVPGALIEHHYDGFTARFGETKGFMCSSWKHFEDHHTNASIQ</sequence>
<dbReference type="PANTHER" id="PTHR36607:SF24">
    <property type="entry name" value="AMINOTRANSFERASE-LIKE PLANT MOBILE DOMAIN-CONTAINING PROTEIN"/>
    <property type="match status" value="1"/>
</dbReference>
<keyword evidence="3" id="KW-1185">Reference proteome</keyword>
<reference evidence="2 3" key="1">
    <citation type="journal article" date="2021" name="bioRxiv">
        <title>Chromosome-scale and haplotype-resolved genome assembly of a tetraploid potato cultivar.</title>
        <authorList>
            <person name="Sun H."/>
            <person name="Jiao W.-B."/>
            <person name="Krause K."/>
            <person name="Campoy J.A."/>
            <person name="Goel M."/>
            <person name="Folz-Donahue K."/>
            <person name="Kukat C."/>
            <person name="Huettel B."/>
            <person name="Schneeberger K."/>
        </authorList>
    </citation>
    <scope>NUCLEOTIDE SEQUENCE [LARGE SCALE GENOMIC DNA]</scope>
    <source>
        <strain evidence="2">SolTubOtavaFocal</strain>
        <tissue evidence="2">Leaves</tissue>
    </source>
</reference>
<organism evidence="2 3">
    <name type="scientific">Solanum tuberosum</name>
    <name type="common">Potato</name>
    <dbReference type="NCBI Taxonomy" id="4113"/>
    <lineage>
        <taxon>Eukaryota</taxon>
        <taxon>Viridiplantae</taxon>
        <taxon>Streptophyta</taxon>
        <taxon>Embryophyta</taxon>
        <taxon>Tracheophyta</taxon>
        <taxon>Spermatophyta</taxon>
        <taxon>Magnoliopsida</taxon>
        <taxon>eudicotyledons</taxon>
        <taxon>Gunneridae</taxon>
        <taxon>Pentapetalae</taxon>
        <taxon>asterids</taxon>
        <taxon>lamiids</taxon>
        <taxon>Solanales</taxon>
        <taxon>Solanaceae</taxon>
        <taxon>Solanoideae</taxon>
        <taxon>Solaneae</taxon>
        <taxon>Solanum</taxon>
    </lineage>
</organism>
<protein>
    <recommendedName>
        <fullName evidence="1">Aminotransferase-like plant mobile domain-containing protein</fullName>
    </recommendedName>
</protein>
<dbReference type="Pfam" id="PF10536">
    <property type="entry name" value="PMD"/>
    <property type="match status" value="1"/>
</dbReference>
<name>A0ABQ7WKE3_SOLTU</name>
<evidence type="ECO:0000313" key="3">
    <source>
        <dbReference type="Proteomes" id="UP000826656"/>
    </source>
</evidence>
<comment type="caution">
    <text evidence="2">The sequence shown here is derived from an EMBL/GenBank/DDBJ whole genome shotgun (WGS) entry which is preliminary data.</text>
</comment>
<evidence type="ECO:0000313" key="2">
    <source>
        <dbReference type="EMBL" id="KAH0781226.1"/>
    </source>
</evidence>
<dbReference type="EMBL" id="JAIVGD010000001">
    <property type="protein sequence ID" value="KAH0781226.1"/>
    <property type="molecule type" value="Genomic_DNA"/>
</dbReference>
<proteinExistence type="predicted"/>
<dbReference type="PANTHER" id="PTHR36607">
    <property type="entry name" value="1,2-DIHYDROXY-3-KETO-5-METHYLTHIOPENTENE DIOXYGENASE 4"/>
    <property type="match status" value="1"/>
</dbReference>
<dbReference type="Proteomes" id="UP000826656">
    <property type="component" value="Unassembled WGS sequence"/>
</dbReference>